<evidence type="ECO:0000313" key="3">
    <source>
        <dbReference type="Proteomes" id="UP001193035"/>
    </source>
</evidence>
<gene>
    <name evidence="2" type="ORF">FGK63_01030</name>
</gene>
<keyword evidence="3" id="KW-1185">Reference proteome</keyword>
<keyword evidence="1" id="KW-1133">Transmembrane helix</keyword>
<accession>A0ABY2X407</accession>
<protein>
    <submittedName>
        <fullName evidence="2">Uncharacterized protein</fullName>
    </submittedName>
</protein>
<dbReference type="EMBL" id="VCPD01000001">
    <property type="protein sequence ID" value="TMV09685.1"/>
    <property type="molecule type" value="Genomic_DNA"/>
</dbReference>
<dbReference type="Proteomes" id="UP001193035">
    <property type="component" value="Unassembled WGS sequence"/>
</dbReference>
<keyword evidence="1" id="KW-0472">Membrane</keyword>
<keyword evidence="1" id="KW-0812">Transmembrane</keyword>
<sequence>MSEDTVIQDQIAATIALLRKKLGVRGKTLAASLRRAKHRLPRRIYAHAMQLARAEPMAQHPKLRLTLNTPQLNDAAHEVQTHLRAIDLADRRRGWFLGMLGGMAFNILLLLVLIFVLLRWRGLI</sequence>
<evidence type="ECO:0000256" key="1">
    <source>
        <dbReference type="SAM" id="Phobius"/>
    </source>
</evidence>
<feature type="transmembrane region" description="Helical" evidence="1">
    <location>
        <begin position="94"/>
        <end position="118"/>
    </location>
</feature>
<comment type="caution">
    <text evidence="2">The sequence shown here is derived from an EMBL/GenBank/DDBJ whole genome shotgun (WGS) entry which is preliminary data.</text>
</comment>
<evidence type="ECO:0000313" key="2">
    <source>
        <dbReference type="EMBL" id="TMV09685.1"/>
    </source>
</evidence>
<proteinExistence type="predicted"/>
<organism evidence="2 3">
    <name type="scientific">Ruegeria sediminis</name>
    <dbReference type="NCBI Taxonomy" id="2583820"/>
    <lineage>
        <taxon>Bacteria</taxon>
        <taxon>Pseudomonadati</taxon>
        <taxon>Pseudomonadota</taxon>
        <taxon>Alphaproteobacteria</taxon>
        <taxon>Rhodobacterales</taxon>
        <taxon>Roseobacteraceae</taxon>
        <taxon>Ruegeria</taxon>
    </lineage>
</organism>
<name>A0ABY2X407_9RHOB</name>
<reference evidence="2 3" key="1">
    <citation type="submission" date="2019-05" db="EMBL/GenBank/DDBJ databases">
        <title>Ruegeria sp. nov., isolated from tidal flat.</title>
        <authorList>
            <person name="Kim W."/>
        </authorList>
    </citation>
    <scope>NUCLEOTIDE SEQUENCE [LARGE SCALE GENOMIC DNA]</scope>
    <source>
        <strain evidence="2 3">CAU 1488</strain>
    </source>
</reference>
<dbReference type="RefSeq" id="WP_138839744.1">
    <property type="nucleotide sequence ID" value="NZ_VCPD01000001.1"/>
</dbReference>